<dbReference type="Proteomes" id="UP000824469">
    <property type="component" value="Unassembled WGS sequence"/>
</dbReference>
<feature type="non-terminal residue" evidence="1">
    <location>
        <position position="53"/>
    </location>
</feature>
<gene>
    <name evidence="1" type="ORF">KI387_033389</name>
</gene>
<keyword evidence="2" id="KW-1185">Reference proteome</keyword>
<name>A0AA38F5T0_TAXCH</name>
<comment type="caution">
    <text evidence="1">The sequence shown here is derived from an EMBL/GenBank/DDBJ whole genome shotgun (WGS) entry which is preliminary data.</text>
</comment>
<accession>A0AA38F5T0</accession>
<evidence type="ECO:0000313" key="2">
    <source>
        <dbReference type="Proteomes" id="UP000824469"/>
    </source>
</evidence>
<organism evidence="1 2">
    <name type="scientific">Taxus chinensis</name>
    <name type="common">Chinese yew</name>
    <name type="synonym">Taxus wallichiana var. chinensis</name>
    <dbReference type="NCBI Taxonomy" id="29808"/>
    <lineage>
        <taxon>Eukaryota</taxon>
        <taxon>Viridiplantae</taxon>
        <taxon>Streptophyta</taxon>
        <taxon>Embryophyta</taxon>
        <taxon>Tracheophyta</taxon>
        <taxon>Spermatophyta</taxon>
        <taxon>Pinopsida</taxon>
        <taxon>Pinidae</taxon>
        <taxon>Conifers II</taxon>
        <taxon>Cupressales</taxon>
        <taxon>Taxaceae</taxon>
        <taxon>Taxus</taxon>
    </lineage>
</organism>
<evidence type="ECO:0000313" key="1">
    <source>
        <dbReference type="EMBL" id="KAH9289272.1"/>
    </source>
</evidence>
<dbReference type="AlphaFoldDB" id="A0AA38F5T0"/>
<dbReference type="EMBL" id="JAHRHJ020003813">
    <property type="protein sequence ID" value="KAH9289272.1"/>
    <property type="molecule type" value="Genomic_DNA"/>
</dbReference>
<reference evidence="1 2" key="1">
    <citation type="journal article" date="2021" name="Nat. Plants">
        <title>The Taxus genome provides insights into paclitaxel biosynthesis.</title>
        <authorList>
            <person name="Xiong X."/>
            <person name="Gou J."/>
            <person name="Liao Q."/>
            <person name="Li Y."/>
            <person name="Zhou Q."/>
            <person name="Bi G."/>
            <person name="Li C."/>
            <person name="Du R."/>
            <person name="Wang X."/>
            <person name="Sun T."/>
            <person name="Guo L."/>
            <person name="Liang H."/>
            <person name="Lu P."/>
            <person name="Wu Y."/>
            <person name="Zhang Z."/>
            <person name="Ro D.K."/>
            <person name="Shang Y."/>
            <person name="Huang S."/>
            <person name="Yan J."/>
        </authorList>
    </citation>
    <scope>NUCLEOTIDE SEQUENCE [LARGE SCALE GENOMIC DNA]</scope>
    <source>
        <strain evidence="1">Ta-2019</strain>
    </source>
</reference>
<protein>
    <submittedName>
        <fullName evidence="1">Uncharacterized protein</fullName>
    </submittedName>
</protein>
<proteinExistence type="predicted"/>
<sequence length="53" mass="5740">LGNPLSDDVGNFQDNYVLQDGYLFKGCQLCIPVGSMRENIVKELHSGGLTGNL</sequence>
<feature type="non-terminal residue" evidence="1">
    <location>
        <position position="1"/>
    </location>
</feature>